<dbReference type="PANTHER" id="PTHR22801:SF63">
    <property type="entry name" value="C-TYPE LECTIN DOMAIN-CONTAINING PROTEIN"/>
    <property type="match status" value="1"/>
</dbReference>
<feature type="signal peptide" evidence="1">
    <location>
        <begin position="1"/>
        <end position="27"/>
    </location>
</feature>
<dbReference type="Proteomes" id="UP001497623">
    <property type="component" value="Unassembled WGS sequence"/>
</dbReference>
<reference evidence="3 4" key="1">
    <citation type="submission" date="2024-05" db="EMBL/GenBank/DDBJ databases">
        <authorList>
            <person name="Wallberg A."/>
        </authorList>
    </citation>
    <scope>NUCLEOTIDE SEQUENCE [LARGE SCALE GENOMIC DNA]</scope>
</reference>
<dbReference type="Gene3D" id="3.10.100.10">
    <property type="entry name" value="Mannose-Binding Protein A, subunit A"/>
    <property type="match status" value="1"/>
</dbReference>
<feature type="chain" id="PRO_5043629296" description="C-type lectin domain-containing protein" evidence="1">
    <location>
        <begin position="28"/>
        <end position="253"/>
    </location>
</feature>
<dbReference type="InterPro" id="IPR016186">
    <property type="entry name" value="C-type_lectin-like/link_sf"/>
</dbReference>
<evidence type="ECO:0000313" key="4">
    <source>
        <dbReference type="Proteomes" id="UP001497623"/>
    </source>
</evidence>
<dbReference type="EMBL" id="CAXKWB010040339">
    <property type="protein sequence ID" value="CAL4154667.1"/>
    <property type="molecule type" value="Genomic_DNA"/>
</dbReference>
<keyword evidence="1" id="KW-0732">Signal</keyword>
<organism evidence="3 4">
    <name type="scientific">Meganyctiphanes norvegica</name>
    <name type="common">Northern krill</name>
    <name type="synonym">Thysanopoda norvegica</name>
    <dbReference type="NCBI Taxonomy" id="48144"/>
    <lineage>
        <taxon>Eukaryota</taxon>
        <taxon>Metazoa</taxon>
        <taxon>Ecdysozoa</taxon>
        <taxon>Arthropoda</taxon>
        <taxon>Crustacea</taxon>
        <taxon>Multicrustacea</taxon>
        <taxon>Malacostraca</taxon>
        <taxon>Eumalacostraca</taxon>
        <taxon>Eucarida</taxon>
        <taxon>Euphausiacea</taxon>
        <taxon>Euphausiidae</taxon>
        <taxon>Meganyctiphanes</taxon>
    </lineage>
</organism>
<evidence type="ECO:0000259" key="2">
    <source>
        <dbReference type="PROSITE" id="PS50041"/>
    </source>
</evidence>
<protein>
    <recommendedName>
        <fullName evidence="2">C-type lectin domain-containing protein</fullName>
    </recommendedName>
</protein>
<dbReference type="SMART" id="SM00034">
    <property type="entry name" value="CLECT"/>
    <property type="match status" value="1"/>
</dbReference>
<dbReference type="PROSITE" id="PS50041">
    <property type="entry name" value="C_TYPE_LECTIN_2"/>
    <property type="match status" value="1"/>
</dbReference>
<dbReference type="CDD" id="cd00037">
    <property type="entry name" value="CLECT"/>
    <property type="match status" value="1"/>
</dbReference>
<evidence type="ECO:0000313" key="3">
    <source>
        <dbReference type="EMBL" id="CAL4154667.1"/>
    </source>
</evidence>
<sequence length="253" mass="27373">MDLYIQWIISRCWIILSIVLLVPRARAGELARIIRQARSCTDAATCAGITSATCSFPAVFSDCPVLCEDPACQTSASQTTGTCVDGTTCAGLTAASCSFPAILADCPVLCDNCPKTLTGCQSGFELVDVQCLKFSKRAKTWTDATATCENVNATLVTPSNFDALVKYIIINNLFYNQYWVGASNQVTGTYQWLDGTDVDDSLWYNGYEQPAFSNFGNDSCVKLHLQAYSSGLIAGHDTTCSGTDELNFICQEE</sequence>
<accession>A0AAV2S3P8</accession>
<dbReference type="PANTHER" id="PTHR22801">
    <property type="entry name" value="LITHOSTATHINE"/>
    <property type="match status" value="1"/>
</dbReference>
<dbReference type="InterPro" id="IPR001304">
    <property type="entry name" value="C-type_lectin-like"/>
</dbReference>
<feature type="domain" description="C-type lectin" evidence="2">
    <location>
        <begin position="127"/>
        <end position="251"/>
    </location>
</feature>
<keyword evidence="4" id="KW-1185">Reference proteome</keyword>
<dbReference type="InterPro" id="IPR050801">
    <property type="entry name" value="Ca-Dep_Lectins_ImmuneDev"/>
</dbReference>
<dbReference type="AlphaFoldDB" id="A0AAV2S3P8"/>
<name>A0AAV2S3P8_MEGNR</name>
<dbReference type="InterPro" id="IPR016187">
    <property type="entry name" value="CTDL_fold"/>
</dbReference>
<dbReference type="Pfam" id="PF00059">
    <property type="entry name" value="Lectin_C"/>
    <property type="match status" value="1"/>
</dbReference>
<gene>
    <name evidence="3" type="ORF">MNOR_LOCUS31379</name>
</gene>
<comment type="caution">
    <text evidence="3">The sequence shown here is derived from an EMBL/GenBank/DDBJ whole genome shotgun (WGS) entry which is preliminary data.</text>
</comment>
<evidence type="ECO:0000256" key="1">
    <source>
        <dbReference type="SAM" id="SignalP"/>
    </source>
</evidence>
<dbReference type="SUPFAM" id="SSF56436">
    <property type="entry name" value="C-type lectin-like"/>
    <property type="match status" value="1"/>
</dbReference>
<proteinExistence type="predicted"/>